<sequence length="604" mass="68151">MAPMSEEDLEWFKSTFRPIPRPQLPDDAIEYSLYLISSNPTPASADAVALARARLQEVQKTASELVKDLLKHYIWQREAFGLQITKEDGKTFLQGRTSFGDSIEDEWVIVYLLRELTKKYKDLWVRVFDSDGEFLLIEAAAKLPPWLEPQVADNRVWVNDGRLIIIKPKRDSERVTEKISLDEAMKIIVQEPGRIMHSSIIEEDAFYRLRKYPKQINENLHRAQVTIPRKVAYLLHQKPAYISPVVEAFYIRDPIALRSLKAKRAGNLLFPPSDLVTVSVQFTRVGYAQLKSQDFPAPAEWTKKLPTKTESDAYTKAEAGMKVSCGFEMLLSDPQNQDKPSVREIKLLLEDIDSGDETLPTDEEIKKEWNHQQDDEKWMDISYEDLDSELKGKATGEGSKPGAFGDQSAQENLQRIVARFEEFLNDESADFEGVDLYGSDTDDDDEDDELSSDGEGEDQDLSFDEEEFSKMMKEMMGMPSGFGSKAQPNKAQSKSAGPSGKIEEISSDDEGKEIEELSRQMEAELRPTGILDLNGQRRGEGSKSVKGKGKQPQSEEAEFDDEDPINVNLAKNLLESLQSQGGMPGPAGNILGMMGMKMPRDDRK</sequence>
<dbReference type="PANTHER" id="PTHR13060">
    <property type="entry name" value="SGT1 PROTEIN HSGT1 SUPPRESSOR OF GCR2"/>
    <property type="match status" value="1"/>
</dbReference>
<dbReference type="OrthoDB" id="27237at2759"/>
<reference evidence="3" key="1">
    <citation type="submission" date="2020-06" db="EMBL/GenBank/DDBJ databases">
        <title>A chromosome-scale genome assembly of Talaromyces rugulosus W13939.</title>
        <authorList>
            <person name="Wang B."/>
            <person name="Guo L."/>
            <person name="Ye K."/>
            <person name="Wang L."/>
        </authorList>
    </citation>
    <scope>NUCLEOTIDE SEQUENCE [LARGE SCALE GENOMIC DNA]</scope>
    <source>
        <strain evidence="3">W13939</strain>
    </source>
</reference>
<dbReference type="RefSeq" id="XP_035342691.1">
    <property type="nucleotide sequence ID" value="XM_035486798.1"/>
</dbReference>
<name>A0A7H8QU36_TALRU</name>
<dbReference type="GeneID" id="55991121"/>
<accession>A0A7H8QU36</accession>
<protein>
    <recommendedName>
        <fullName evidence="4">Regulatory factor Sgt1</fullName>
    </recommendedName>
</protein>
<feature type="region of interest" description="Disordered" evidence="1">
    <location>
        <begin position="429"/>
        <end position="563"/>
    </location>
</feature>
<evidence type="ECO:0008006" key="4">
    <source>
        <dbReference type="Google" id="ProtNLM"/>
    </source>
</evidence>
<evidence type="ECO:0000256" key="1">
    <source>
        <dbReference type="SAM" id="MobiDB-lite"/>
    </source>
</evidence>
<dbReference type="Pfam" id="PF07093">
    <property type="entry name" value="SGT1"/>
    <property type="match status" value="2"/>
</dbReference>
<feature type="compositionally biased region" description="Acidic residues" evidence="1">
    <location>
        <begin position="440"/>
        <end position="467"/>
    </location>
</feature>
<dbReference type="InterPro" id="IPR010770">
    <property type="entry name" value="Ecd"/>
</dbReference>
<organism evidence="2 3">
    <name type="scientific">Talaromyces rugulosus</name>
    <name type="common">Penicillium rugulosum</name>
    <dbReference type="NCBI Taxonomy" id="121627"/>
    <lineage>
        <taxon>Eukaryota</taxon>
        <taxon>Fungi</taxon>
        <taxon>Dikarya</taxon>
        <taxon>Ascomycota</taxon>
        <taxon>Pezizomycotina</taxon>
        <taxon>Eurotiomycetes</taxon>
        <taxon>Eurotiomycetidae</taxon>
        <taxon>Eurotiales</taxon>
        <taxon>Trichocomaceae</taxon>
        <taxon>Talaromyces</taxon>
        <taxon>Talaromyces sect. Islandici</taxon>
    </lineage>
</organism>
<evidence type="ECO:0000313" key="3">
    <source>
        <dbReference type="Proteomes" id="UP000509510"/>
    </source>
</evidence>
<dbReference type="KEGG" id="trg:TRUGW13939_03618"/>
<dbReference type="EMBL" id="CP055899">
    <property type="protein sequence ID" value="QKX56513.1"/>
    <property type="molecule type" value="Genomic_DNA"/>
</dbReference>
<evidence type="ECO:0000313" key="2">
    <source>
        <dbReference type="EMBL" id="QKX56513.1"/>
    </source>
</evidence>
<feature type="compositionally biased region" description="Polar residues" evidence="1">
    <location>
        <begin position="486"/>
        <end position="496"/>
    </location>
</feature>
<dbReference type="GO" id="GO:0005634">
    <property type="term" value="C:nucleus"/>
    <property type="evidence" value="ECO:0007669"/>
    <property type="project" value="TreeGrafter"/>
</dbReference>
<proteinExistence type="predicted"/>
<dbReference type="PANTHER" id="PTHR13060:SF0">
    <property type="entry name" value="PROTEIN ECDYSONELESS HOMOLOG"/>
    <property type="match status" value="1"/>
</dbReference>
<feature type="region of interest" description="Disordered" evidence="1">
    <location>
        <begin position="578"/>
        <end position="604"/>
    </location>
</feature>
<gene>
    <name evidence="2" type="ORF">TRUGW13939_03618</name>
</gene>
<feature type="compositionally biased region" description="Basic and acidic residues" evidence="1">
    <location>
        <begin position="514"/>
        <end position="525"/>
    </location>
</feature>
<dbReference type="Proteomes" id="UP000509510">
    <property type="component" value="Chromosome II"/>
</dbReference>
<dbReference type="AlphaFoldDB" id="A0A7H8QU36"/>
<keyword evidence="3" id="KW-1185">Reference proteome</keyword>